<accession>A0A1I5V759</accession>
<dbReference type="AlphaFoldDB" id="A0A1I5V759"/>
<name>A0A1I5V759_9BACT</name>
<dbReference type="Proteomes" id="UP000199031">
    <property type="component" value="Unassembled WGS sequence"/>
</dbReference>
<proteinExistence type="predicted"/>
<evidence type="ECO:0000313" key="1">
    <source>
        <dbReference type="EMBL" id="SFQ03222.1"/>
    </source>
</evidence>
<reference evidence="1 2" key="1">
    <citation type="submission" date="2016-10" db="EMBL/GenBank/DDBJ databases">
        <authorList>
            <person name="de Groot N.N."/>
        </authorList>
    </citation>
    <scope>NUCLEOTIDE SEQUENCE [LARGE SCALE GENOMIC DNA]</scope>
    <source>
        <strain evidence="1 2">DSM 28286</strain>
    </source>
</reference>
<protein>
    <submittedName>
        <fullName evidence="1">Uncharacterized protein</fullName>
    </submittedName>
</protein>
<keyword evidence="2" id="KW-1185">Reference proteome</keyword>
<organism evidence="1 2">
    <name type="scientific">Parafilimonas terrae</name>
    <dbReference type="NCBI Taxonomy" id="1465490"/>
    <lineage>
        <taxon>Bacteria</taxon>
        <taxon>Pseudomonadati</taxon>
        <taxon>Bacteroidota</taxon>
        <taxon>Chitinophagia</taxon>
        <taxon>Chitinophagales</taxon>
        <taxon>Chitinophagaceae</taxon>
        <taxon>Parafilimonas</taxon>
    </lineage>
</organism>
<evidence type="ECO:0000313" key="2">
    <source>
        <dbReference type="Proteomes" id="UP000199031"/>
    </source>
</evidence>
<gene>
    <name evidence="1" type="ORF">SAMN05444277_104246</name>
</gene>
<sequence>MYYYKIMNTGGKRLERGVDDLIFAPVIYKKGLGIEAL</sequence>
<dbReference type="EMBL" id="FOXQ01000004">
    <property type="protein sequence ID" value="SFQ03222.1"/>
    <property type="molecule type" value="Genomic_DNA"/>
</dbReference>